<feature type="domain" description="AMP-dependent synthetase/ligase" evidence="3">
    <location>
        <begin position="1"/>
        <end position="64"/>
    </location>
</feature>
<keyword evidence="1" id="KW-0596">Phosphopantetheine</keyword>
<keyword evidence="2" id="KW-0597">Phosphoprotein</keyword>
<dbReference type="AlphaFoldDB" id="A0A0M2GBN9"/>
<sequence>AYGPTESTVCATLSEPLSGAVVPPIGRPIDNVRAYVLDAGLSPVPPGVPGELYVAGAGVARGYLNRPGLTGQRFVADPYGPAGSRMYRTGDLVRWNSDGTLHFLGRADDQ</sequence>
<dbReference type="EMBL" id="JYJH01000167">
    <property type="protein sequence ID" value="KJK33125.1"/>
    <property type="molecule type" value="Genomic_DNA"/>
</dbReference>
<dbReference type="FunFam" id="2.30.38.10:FF:000001">
    <property type="entry name" value="Non-ribosomal peptide synthetase PvdI"/>
    <property type="match status" value="1"/>
</dbReference>
<dbReference type="InterPro" id="IPR000873">
    <property type="entry name" value="AMP-dep_synth/lig_dom"/>
</dbReference>
<dbReference type="GO" id="GO:0044550">
    <property type="term" value="P:secondary metabolite biosynthetic process"/>
    <property type="evidence" value="ECO:0007669"/>
    <property type="project" value="TreeGrafter"/>
</dbReference>
<dbReference type="Gene3D" id="3.40.50.12780">
    <property type="entry name" value="N-terminal domain of ligase-like"/>
    <property type="match status" value="1"/>
</dbReference>
<keyword evidence="5" id="KW-1185">Reference proteome</keyword>
<feature type="non-terminal residue" evidence="4">
    <location>
        <position position="110"/>
    </location>
</feature>
<dbReference type="GO" id="GO:0005737">
    <property type="term" value="C:cytoplasm"/>
    <property type="evidence" value="ECO:0007669"/>
    <property type="project" value="TreeGrafter"/>
</dbReference>
<dbReference type="GO" id="GO:0031177">
    <property type="term" value="F:phosphopantetheine binding"/>
    <property type="evidence" value="ECO:0007669"/>
    <property type="project" value="TreeGrafter"/>
</dbReference>
<evidence type="ECO:0000313" key="4">
    <source>
        <dbReference type="EMBL" id="KJK33125.1"/>
    </source>
</evidence>
<dbReference type="RefSeq" id="WP_037670012.1">
    <property type="nucleotide sequence ID" value="NZ_JYJH01000167.1"/>
</dbReference>
<dbReference type="SUPFAM" id="SSF56801">
    <property type="entry name" value="Acetyl-CoA synthetase-like"/>
    <property type="match status" value="1"/>
</dbReference>
<feature type="non-terminal residue" evidence="4">
    <location>
        <position position="1"/>
    </location>
</feature>
<dbReference type="Proteomes" id="UP000034786">
    <property type="component" value="Unassembled WGS sequence"/>
</dbReference>
<evidence type="ECO:0000259" key="3">
    <source>
        <dbReference type="Pfam" id="PF00501"/>
    </source>
</evidence>
<reference evidence="5" key="1">
    <citation type="submission" date="2015-02" db="EMBL/GenBank/DDBJ databases">
        <authorList>
            <person name="Ju K.-S."/>
            <person name="Doroghazi J.R."/>
            <person name="Metcalf W."/>
        </authorList>
    </citation>
    <scope>NUCLEOTIDE SEQUENCE [LARGE SCALE GENOMIC DNA]</scope>
    <source>
        <strain evidence="5">NRRL B-16380</strain>
    </source>
</reference>
<dbReference type="PANTHER" id="PTHR45527">
    <property type="entry name" value="NONRIBOSOMAL PEPTIDE SYNTHETASE"/>
    <property type="match status" value="1"/>
</dbReference>
<protein>
    <recommendedName>
        <fullName evidence="3">AMP-dependent synthetase/ligase domain-containing protein</fullName>
    </recommendedName>
</protein>
<gene>
    <name evidence="4" type="ORF">UK15_39325</name>
</gene>
<dbReference type="InterPro" id="IPR042099">
    <property type="entry name" value="ANL_N_sf"/>
</dbReference>
<evidence type="ECO:0000256" key="1">
    <source>
        <dbReference type="ARBA" id="ARBA00022450"/>
    </source>
</evidence>
<comment type="caution">
    <text evidence="4">The sequence shown here is derived from an EMBL/GenBank/DDBJ whole genome shotgun (WGS) entry which is preliminary data.</text>
</comment>
<evidence type="ECO:0000313" key="5">
    <source>
        <dbReference type="Proteomes" id="UP000034786"/>
    </source>
</evidence>
<organism evidence="4 5">
    <name type="scientific">Streptomyces variegatus</name>
    <dbReference type="NCBI Taxonomy" id="284040"/>
    <lineage>
        <taxon>Bacteria</taxon>
        <taxon>Bacillati</taxon>
        <taxon>Actinomycetota</taxon>
        <taxon>Actinomycetes</taxon>
        <taxon>Kitasatosporales</taxon>
        <taxon>Streptomycetaceae</taxon>
        <taxon>Streptomyces</taxon>
    </lineage>
</organism>
<name>A0A0M2GBN9_9ACTN</name>
<dbReference type="STRING" id="284040.UK15_39325"/>
<dbReference type="PATRIC" id="fig|284040.3.peg.2598"/>
<dbReference type="PANTHER" id="PTHR45527:SF1">
    <property type="entry name" value="FATTY ACID SYNTHASE"/>
    <property type="match status" value="1"/>
</dbReference>
<accession>A0A0M2GBN9</accession>
<dbReference type="GO" id="GO:0043041">
    <property type="term" value="P:amino acid activation for nonribosomal peptide biosynthetic process"/>
    <property type="evidence" value="ECO:0007669"/>
    <property type="project" value="TreeGrafter"/>
</dbReference>
<proteinExistence type="predicted"/>
<evidence type="ECO:0000256" key="2">
    <source>
        <dbReference type="ARBA" id="ARBA00022553"/>
    </source>
</evidence>
<dbReference type="Pfam" id="PF00501">
    <property type="entry name" value="AMP-binding"/>
    <property type="match status" value="1"/>
</dbReference>